<name>U6KFT6_9EIME</name>
<proteinExistence type="predicted"/>
<reference evidence="1" key="1">
    <citation type="submission" date="2013-10" db="EMBL/GenBank/DDBJ databases">
        <title>Genomic analysis of the causative agents of coccidiosis in chickens.</title>
        <authorList>
            <person name="Reid A.J."/>
            <person name="Blake D."/>
            <person name="Billington K."/>
            <person name="Browne H."/>
            <person name="Dunn M."/>
            <person name="Hung S."/>
            <person name="Kawahara F."/>
            <person name="Miranda-Saavedra D."/>
            <person name="Mourier T."/>
            <person name="Nagra H."/>
            <person name="Otto T.D."/>
            <person name="Rawlings N."/>
            <person name="Sanchez A."/>
            <person name="Sanders M."/>
            <person name="Subramaniam C."/>
            <person name="Tay Y."/>
            <person name="Dear P."/>
            <person name="Doerig C."/>
            <person name="Gruber A."/>
            <person name="Parkinson J."/>
            <person name="Shirley M."/>
            <person name="Wan K.L."/>
            <person name="Berriman M."/>
            <person name="Tomley F."/>
            <person name="Pain A."/>
        </authorList>
    </citation>
    <scope>NUCLEOTIDE SEQUENCE [LARGE SCALE GENOMIC DNA]</scope>
    <source>
        <strain evidence="1">Houghton</strain>
    </source>
</reference>
<dbReference type="GeneID" id="60404783"/>
<dbReference type="VEuPathDB" id="ToxoDB:EMH_0097800"/>
<gene>
    <name evidence="1" type="ORF">EMH_0097800</name>
</gene>
<protein>
    <submittedName>
        <fullName evidence="1">Uncharacterized protein</fullName>
    </submittedName>
</protein>
<keyword evidence="2" id="KW-1185">Reference proteome</keyword>
<dbReference type="RefSeq" id="XP_037879158.1">
    <property type="nucleotide sequence ID" value="XM_038021974.1"/>
</dbReference>
<dbReference type="AlphaFoldDB" id="U6KFT6"/>
<dbReference type="EMBL" id="HG737171">
    <property type="protein sequence ID" value="CDJ36870.1"/>
    <property type="molecule type" value="Genomic_DNA"/>
</dbReference>
<accession>U6KFT6</accession>
<organism evidence="1 2">
    <name type="scientific">Eimeria mitis</name>
    <dbReference type="NCBI Taxonomy" id="44415"/>
    <lineage>
        <taxon>Eukaryota</taxon>
        <taxon>Sar</taxon>
        <taxon>Alveolata</taxon>
        <taxon>Apicomplexa</taxon>
        <taxon>Conoidasida</taxon>
        <taxon>Coccidia</taxon>
        <taxon>Eucoccidiorida</taxon>
        <taxon>Eimeriorina</taxon>
        <taxon>Eimeriidae</taxon>
        <taxon>Eimeria</taxon>
    </lineage>
</organism>
<evidence type="ECO:0000313" key="2">
    <source>
        <dbReference type="Proteomes" id="UP000030744"/>
    </source>
</evidence>
<reference evidence="1" key="2">
    <citation type="submission" date="2013-10" db="EMBL/GenBank/DDBJ databases">
        <authorList>
            <person name="Aslett M."/>
        </authorList>
    </citation>
    <scope>NUCLEOTIDE SEQUENCE [LARGE SCALE GENOMIC DNA]</scope>
    <source>
        <strain evidence="1">Houghton</strain>
    </source>
</reference>
<dbReference type="OrthoDB" id="346453at2759"/>
<sequence length="225" mass="24570">MSGASTPLKAEDERSQNAFEEDLRRHLVDIAYLFGRVEDPQELRAALPLRAAIAASFLQSLSECTTPLDNSVVSTEVASVPEQAREDSGEADCRRKFAFFLAEWISWDSQRQDISEVHIVQPNNGDRAEGGNNAETAQVVATARAAAQSLLPNLCCSSFVGYAVGFWPFVRTKVEELQKSWQWHKTASATPAAEAGVSTIDISGGAMSFLLELSRHLIAVSRSLK</sequence>
<evidence type="ECO:0000313" key="1">
    <source>
        <dbReference type="EMBL" id="CDJ36870.1"/>
    </source>
</evidence>
<dbReference type="Proteomes" id="UP000030744">
    <property type="component" value="Unassembled WGS sequence"/>
</dbReference>